<dbReference type="Proteomes" id="UP000243887">
    <property type="component" value="Unassembled WGS sequence"/>
</dbReference>
<reference evidence="2" key="1">
    <citation type="submission" date="2016-10" db="EMBL/GenBank/DDBJ databases">
        <authorList>
            <person name="Varghese N."/>
            <person name="Submissions S."/>
        </authorList>
    </citation>
    <scope>NUCLEOTIDE SEQUENCE [LARGE SCALE GENOMIC DNA]</scope>
    <source>
        <strain evidence="2">DSM 26542</strain>
    </source>
</reference>
<dbReference type="SUPFAM" id="SSF54427">
    <property type="entry name" value="NTF2-like"/>
    <property type="match status" value="1"/>
</dbReference>
<evidence type="ECO:0000313" key="1">
    <source>
        <dbReference type="EMBL" id="SFJ60413.1"/>
    </source>
</evidence>
<gene>
    <name evidence="1" type="ORF">SAMN04487893_11127</name>
</gene>
<dbReference type="RefSeq" id="WP_090679699.1">
    <property type="nucleotide sequence ID" value="NZ_FORU01000011.1"/>
</dbReference>
<keyword evidence="2" id="KW-1185">Reference proteome</keyword>
<dbReference type="Gene3D" id="3.10.450.50">
    <property type="match status" value="1"/>
</dbReference>
<name>A0A1I3SPF5_9FLAO</name>
<sequence length="125" mass="14750">MEFTPKRDIAKQFVNLVFEGAIEKAFANYTAPEFIHHTVECKKGKTALIAYLKECSLEKEKIKHQFLRLIEQNDLVMAHIRICNTVSKEEYVAVFIFRFKEHLINEYWEVKQNLPKTLLNEDGVF</sequence>
<dbReference type="OrthoDB" id="9812089at2"/>
<protein>
    <submittedName>
        <fullName evidence="1">Predicted SnoaL-like aldol condensation-catalyzing enzyme</fullName>
    </submittedName>
</protein>
<organism evidence="1 2">
    <name type="scientific">Myroides guanonis</name>
    <dbReference type="NCBI Taxonomy" id="1150112"/>
    <lineage>
        <taxon>Bacteria</taxon>
        <taxon>Pseudomonadati</taxon>
        <taxon>Bacteroidota</taxon>
        <taxon>Flavobacteriia</taxon>
        <taxon>Flavobacteriales</taxon>
        <taxon>Flavobacteriaceae</taxon>
        <taxon>Myroides</taxon>
    </lineage>
</organism>
<dbReference type="AlphaFoldDB" id="A0A1I3SPF5"/>
<proteinExistence type="predicted"/>
<evidence type="ECO:0000313" key="2">
    <source>
        <dbReference type="Proteomes" id="UP000243887"/>
    </source>
</evidence>
<accession>A0A1I3SPF5</accession>
<dbReference type="EMBL" id="FORU01000011">
    <property type="protein sequence ID" value="SFJ60413.1"/>
    <property type="molecule type" value="Genomic_DNA"/>
</dbReference>
<dbReference type="STRING" id="1150112.SAMN04487893_11127"/>
<dbReference type="InterPro" id="IPR032710">
    <property type="entry name" value="NTF2-like_dom_sf"/>
</dbReference>